<accession>A0A0A6P2W6</accession>
<evidence type="ECO:0000313" key="3">
    <source>
        <dbReference type="Proteomes" id="UP000030428"/>
    </source>
</evidence>
<gene>
    <name evidence="2" type="ORF">PN36_14230</name>
</gene>
<dbReference type="AlphaFoldDB" id="A0A0A6P2W6"/>
<evidence type="ECO:0000256" key="1">
    <source>
        <dbReference type="SAM" id="MobiDB-lite"/>
    </source>
</evidence>
<evidence type="ECO:0000313" key="2">
    <source>
        <dbReference type="EMBL" id="KHD05215.1"/>
    </source>
</evidence>
<feature type="region of interest" description="Disordered" evidence="1">
    <location>
        <begin position="17"/>
        <end position="36"/>
    </location>
</feature>
<comment type="caution">
    <text evidence="2">The sequence shown here is derived from an EMBL/GenBank/DDBJ whole genome shotgun (WGS) entry which is preliminary data.</text>
</comment>
<dbReference type="Proteomes" id="UP000030428">
    <property type="component" value="Unassembled WGS sequence"/>
</dbReference>
<protein>
    <submittedName>
        <fullName evidence="2">Uncharacterized protein</fullName>
    </submittedName>
</protein>
<organism evidence="2 3">
    <name type="scientific">Candidatus Thiomargarita nelsonii</name>
    <dbReference type="NCBI Taxonomy" id="1003181"/>
    <lineage>
        <taxon>Bacteria</taxon>
        <taxon>Pseudomonadati</taxon>
        <taxon>Pseudomonadota</taxon>
        <taxon>Gammaproteobacteria</taxon>
        <taxon>Thiotrichales</taxon>
        <taxon>Thiotrichaceae</taxon>
        <taxon>Thiomargarita</taxon>
    </lineage>
</organism>
<proteinExistence type="predicted"/>
<dbReference type="EMBL" id="JSZA02000048">
    <property type="protein sequence ID" value="KHD05215.1"/>
    <property type="molecule type" value="Genomic_DNA"/>
</dbReference>
<sequence>MRFYEEINKMFKEMGLSDQNKSKRFPSKRERPRFHRKAAQNPNKEYIFIRLANHSKVIED</sequence>
<reference evidence="2 3" key="1">
    <citation type="journal article" date="2016" name="Front. Microbiol.">
        <title>Single-Cell (Meta-)Genomics of a Dimorphic Candidatus Thiomargarita nelsonii Reveals Genomic Plasticity.</title>
        <authorList>
            <person name="Flood B.E."/>
            <person name="Fliss P."/>
            <person name="Jones D.S."/>
            <person name="Dick G.J."/>
            <person name="Jain S."/>
            <person name="Kaster A.K."/>
            <person name="Winkel M."/>
            <person name="Mussmann M."/>
            <person name="Bailey J."/>
        </authorList>
    </citation>
    <scope>NUCLEOTIDE SEQUENCE [LARGE SCALE GENOMIC DNA]</scope>
    <source>
        <strain evidence="2">Hydrate Ridge</strain>
    </source>
</reference>
<keyword evidence="3" id="KW-1185">Reference proteome</keyword>
<feature type="compositionally biased region" description="Basic residues" evidence="1">
    <location>
        <begin position="22"/>
        <end position="36"/>
    </location>
</feature>
<name>A0A0A6P2W6_9GAMM</name>